<organism evidence="1">
    <name type="scientific">marine sediment metagenome</name>
    <dbReference type="NCBI Taxonomy" id="412755"/>
    <lineage>
        <taxon>unclassified sequences</taxon>
        <taxon>metagenomes</taxon>
        <taxon>ecological metagenomes</taxon>
    </lineage>
</organism>
<reference evidence="1" key="1">
    <citation type="journal article" date="2015" name="Nature">
        <title>Complex archaea that bridge the gap between prokaryotes and eukaryotes.</title>
        <authorList>
            <person name="Spang A."/>
            <person name="Saw J.H."/>
            <person name="Jorgensen S.L."/>
            <person name="Zaremba-Niedzwiedzka K."/>
            <person name="Martijn J."/>
            <person name="Lind A.E."/>
            <person name="van Eijk R."/>
            <person name="Schleper C."/>
            <person name="Guy L."/>
            <person name="Ettema T.J."/>
        </authorList>
    </citation>
    <scope>NUCLEOTIDE SEQUENCE</scope>
</reference>
<gene>
    <name evidence="1" type="ORF">LCGC14_0378100</name>
</gene>
<evidence type="ECO:0000313" key="1">
    <source>
        <dbReference type="EMBL" id="KKN75707.1"/>
    </source>
</evidence>
<sequence>MKFITGFLTGAVVATSFIVGPYNVASSVAAFIDFVRGLAS</sequence>
<dbReference type="AlphaFoldDB" id="A0A0F9TLA4"/>
<proteinExistence type="predicted"/>
<dbReference type="EMBL" id="LAZR01000305">
    <property type="protein sequence ID" value="KKN75707.1"/>
    <property type="molecule type" value="Genomic_DNA"/>
</dbReference>
<name>A0A0F9TLA4_9ZZZZ</name>
<accession>A0A0F9TLA4</accession>
<protein>
    <submittedName>
        <fullName evidence="1">Uncharacterized protein</fullName>
    </submittedName>
</protein>
<comment type="caution">
    <text evidence="1">The sequence shown here is derived from an EMBL/GenBank/DDBJ whole genome shotgun (WGS) entry which is preliminary data.</text>
</comment>